<evidence type="ECO:0000256" key="1">
    <source>
        <dbReference type="SAM" id="Phobius"/>
    </source>
</evidence>
<keyword evidence="1" id="KW-0812">Transmembrane</keyword>
<dbReference type="AlphaFoldDB" id="A0A518C7M9"/>
<name>A0A518C7M9_9BACT</name>
<sequence>MRESIKAFLALLMIIGLIAAVFAWAHDRPDQTTWVFRIGGPISSALALGLLLRLHLRRDLEHDYLRSVLGTYFNRDGFCFGFIVRPINGVAYIEAYFQSQYDQPSVGRIALRPARGFFLTRANIDAITFEIECPASGFGFVRMAIPIPEELQGKRQSFEVGASVQYPNGKGRRIRFYDGIFLRSNSDFGDSFGTALALAGTATGMIVLSNPATTKVPLPRKVSDSLSESAVPQINVLWQQGEQPLAMPG</sequence>
<accession>A0A518C7M9</accession>
<keyword evidence="3" id="KW-1185">Reference proteome</keyword>
<reference evidence="3" key="1">
    <citation type="submission" date="2019-02" db="EMBL/GenBank/DDBJ databases">
        <title>Deep-cultivation of Planctomycetes and their phenomic and genomic characterization uncovers novel biology.</title>
        <authorList>
            <person name="Wiegand S."/>
            <person name="Jogler M."/>
            <person name="Boedeker C."/>
            <person name="Pinto D."/>
            <person name="Vollmers J."/>
            <person name="Rivas-Marin E."/>
            <person name="Kohn T."/>
            <person name="Peeters S.H."/>
            <person name="Heuer A."/>
            <person name="Rast P."/>
            <person name="Oberbeckmann S."/>
            <person name="Bunk B."/>
            <person name="Jeske O."/>
            <person name="Meyerdierks A."/>
            <person name="Storesund J.E."/>
            <person name="Kallscheuer N."/>
            <person name="Luecker S."/>
            <person name="Lage O.M."/>
            <person name="Pohl T."/>
            <person name="Merkel B.J."/>
            <person name="Hornburger P."/>
            <person name="Mueller R.-W."/>
            <person name="Bruemmer F."/>
            <person name="Labrenz M."/>
            <person name="Spormann A.M."/>
            <person name="Op den Camp H."/>
            <person name="Overmann J."/>
            <person name="Amann R."/>
            <person name="Jetten M.S.M."/>
            <person name="Mascher T."/>
            <person name="Medema M.H."/>
            <person name="Devos D.P."/>
            <person name="Kaster A.-K."/>
            <person name="Ovreas L."/>
            <person name="Rohde M."/>
            <person name="Galperin M.Y."/>
            <person name="Jogler C."/>
        </authorList>
    </citation>
    <scope>NUCLEOTIDE SEQUENCE [LARGE SCALE GENOMIC DNA]</scope>
    <source>
        <strain evidence="3">Pan97</strain>
    </source>
</reference>
<gene>
    <name evidence="2" type="ORF">Pan97_22650</name>
</gene>
<proteinExistence type="predicted"/>
<protein>
    <submittedName>
        <fullName evidence="2">Uncharacterized protein</fullName>
    </submittedName>
</protein>
<dbReference type="KEGG" id="bvo:Pan97_22650"/>
<feature type="transmembrane region" description="Helical" evidence="1">
    <location>
        <begin position="35"/>
        <end position="56"/>
    </location>
</feature>
<dbReference type="Proteomes" id="UP000318626">
    <property type="component" value="Chromosome"/>
</dbReference>
<dbReference type="RefSeq" id="WP_165698698.1">
    <property type="nucleotide sequence ID" value="NZ_CP036289.1"/>
</dbReference>
<evidence type="ECO:0000313" key="3">
    <source>
        <dbReference type="Proteomes" id="UP000318626"/>
    </source>
</evidence>
<keyword evidence="1" id="KW-1133">Transmembrane helix</keyword>
<dbReference type="EMBL" id="CP036289">
    <property type="protein sequence ID" value="QDU75236.1"/>
    <property type="molecule type" value="Genomic_DNA"/>
</dbReference>
<keyword evidence="1" id="KW-0472">Membrane</keyword>
<organism evidence="2 3">
    <name type="scientific">Bremerella volcania</name>
    <dbReference type="NCBI Taxonomy" id="2527984"/>
    <lineage>
        <taxon>Bacteria</taxon>
        <taxon>Pseudomonadati</taxon>
        <taxon>Planctomycetota</taxon>
        <taxon>Planctomycetia</taxon>
        <taxon>Pirellulales</taxon>
        <taxon>Pirellulaceae</taxon>
        <taxon>Bremerella</taxon>
    </lineage>
</organism>
<evidence type="ECO:0000313" key="2">
    <source>
        <dbReference type="EMBL" id="QDU75236.1"/>
    </source>
</evidence>